<comment type="caution">
    <text evidence="1">The sequence shown here is derived from an EMBL/GenBank/DDBJ whole genome shotgun (WGS) entry which is preliminary data.</text>
</comment>
<organism evidence="1 2">
    <name type="scientific">Microbispora maris</name>
    <dbReference type="NCBI Taxonomy" id="3144104"/>
    <lineage>
        <taxon>Bacteria</taxon>
        <taxon>Bacillati</taxon>
        <taxon>Actinomycetota</taxon>
        <taxon>Actinomycetes</taxon>
        <taxon>Streptosporangiales</taxon>
        <taxon>Streptosporangiaceae</taxon>
        <taxon>Microbispora</taxon>
    </lineage>
</organism>
<dbReference type="EMBL" id="JBDJAW010000067">
    <property type="protein sequence ID" value="MEN3540986.1"/>
    <property type="molecule type" value="Genomic_DNA"/>
</dbReference>
<evidence type="ECO:0000313" key="2">
    <source>
        <dbReference type="Proteomes" id="UP001447516"/>
    </source>
</evidence>
<accession>A0ABV0B350</accession>
<name>A0ABV0B350_9ACTN</name>
<protein>
    <recommendedName>
        <fullName evidence="3">Helix-turn-helix domain-containing protein</fullName>
    </recommendedName>
</protein>
<evidence type="ECO:0008006" key="3">
    <source>
        <dbReference type="Google" id="ProtNLM"/>
    </source>
</evidence>
<proteinExistence type="predicted"/>
<keyword evidence="2" id="KW-1185">Reference proteome</keyword>
<dbReference type="Proteomes" id="UP001447516">
    <property type="component" value="Unassembled WGS sequence"/>
</dbReference>
<reference evidence="1 2" key="1">
    <citation type="submission" date="2024-05" db="EMBL/GenBank/DDBJ databases">
        <title>Microbispora sp.ZYX-F-249.</title>
        <authorList>
            <person name="Xie H."/>
        </authorList>
    </citation>
    <scope>NUCLEOTIDE SEQUENCE [LARGE SCALE GENOMIC DNA]</scope>
    <source>
        <strain evidence="1 2">ZYX-F-249</strain>
    </source>
</reference>
<evidence type="ECO:0000313" key="1">
    <source>
        <dbReference type="EMBL" id="MEN3540986.1"/>
    </source>
</evidence>
<sequence>MPDYLVRADLKAAKVEMRPLRGKDVARMLRVNFGTLRSAVRAASRPEKEGKPGAFPPDAIDEATGLYRPAVVKAWWESPKRWSRAAYAPQGETLARLAEQIGEPYEKVKAAVRTARENDTLPDGVVNDDETFNTEPFLTWWRKRESELNEGATLVQLAVELSEDIERVRGRVRWAREKGRFPDGVKLPNGRFDVDKFKAWWTQQ</sequence>
<dbReference type="RefSeq" id="WP_346230824.1">
    <property type="nucleotide sequence ID" value="NZ_JBDJAW010000067.1"/>
</dbReference>
<gene>
    <name evidence="1" type="ORF">AAH991_38135</name>
</gene>